<accession>A0A2I0QTX2</accession>
<sequence>MDMSQSFKAAMNQALRRPIVVADRFHFCRLYLLSP</sequence>
<dbReference type="Proteomes" id="UP000243524">
    <property type="component" value="Unassembled WGS sequence"/>
</dbReference>
<gene>
    <name evidence="2" type="ORF">CEY16_07640</name>
</gene>
<evidence type="ECO:0000313" key="3">
    <source>
        <dbReference type="Proteomes" id="UP000243524"/>
    </source>
</evidence>
<protein>
    <recommendedName>
        <fullName evidence="1">Transposase IS204/IS1001/IS1096/IS1165 DDE domain-containing protein</fullName>
    </recommendedName>
</protein>
<dbReference type="EMBL" id="PJNH01000002">
    <property type="protein sequence ID" value="PKR77795.1"/>
    <property type="molecule type" value="Genomic_DNA"/>
</dbReference>
<comment type="caution">
    <text evidence="2">The sequence shown here is derived from an EMBL/GenBank/DDBJ whole genome shotgun (WGS) entry which is preliminary data.</text>
</comment>
<reference evidence="2 3" key="1">
    <citation type="submission" date="2017-06" db="EMBL/GenBank/DDBJ databases">
        <title>the draft geome sequence of Illustriluteabacillus marina B3227.</title>
        <authorList>
            <person name="He R.-H."/>
            <person name="Du Z.-J."/>
        </authorList>
    </citation>
    <scope>NUCLEOTIDE SEQUENCE [LARGE SCALE GENOMIC DNA]</scope>
    <source>
        <strain evidence="2 3">B3227</strain>
    </source>
</reference>
<evidence type="ECO:0000313" key="2">
    <source>
        <dbReference type="EMBL" id="PKR77795.1"/>
    </source>
</evidence>
<organism evidence="2 3">
    <name type="scientific">Halalkalibacillus sediminis</name>
    <dbReference type="NCBI Taxonomy" id="2018042"/>
    <lineage>
        <taxon>Bacteria</taxon>
        <taxon>Bacillati</taxon>
        <taxon>Bacillota</taxon>
        <taxon>Bacilli</taxon>
        <taxon>Bacillales</taxon>
        <taxon>Bacillaceae</taxon>
        <taxon>Halalkalibacillus</taxon>
    </lineage>
</organism>
<feature type="domain" description="Transposase IS204/IS1001/IS1096/IS1165 DDE" evidence="1">
    <location>
        <begin position="1"/>
        <end position="31"/>
    </location>
</feature>
<keyword evidence="3" id="KW-1185">Reference proteome</keyword>
<dbReference type="AlphaFoldDB" id="A0A2I0QTX2"/>
<dbReference type="Pfam" id="PF01610">
    <property type="entry name" value="DDE_Tnp_ISL3"/>
    <property type="match status" value="1"/>
</dbReference>
<name>A0A2I0QTX2_9BACI</name>
<dbReference type="InterPro" id="IPR002560">
    <property type="entry name" value="Transposase_DDE"/>
</dbReference>
<proteinExistence type="predicted"/>
<evidence type="ECO:0000259" key="1">
    <source>
        <dbReference type="Pfam" id="PF01610"/>
    </source>
</evidence>
<dbReference type="OrthoDB" id="6197054at2"/>